<feature type="transmembrane region" description="Helical" evidence="9">
    <location>
        <begin position="36"/>
        <end position="55"/>
    </location>
</feature>
<name>A0ABW8ANX5_9ACTN</name>
<dbReference type="CDD" id="cd06261">
    <property type="entry name" value="TM_PBP2"/>
    <property type="match status" value="1"/>
</dbReference>
<keyword evidence="6" id="KW-0029">Amino-acid transport</keyword>
<keyword evidence="3 9" id="KW-0813">Transport</keyword>
<dbReference type="Gene3D" id="1.10.3720.10">
    <property type="entry name" value="MetI-like"/>
    <property type="match status" value="1"/>
</dbReference>
<dbReference type="InterPro" id="IPR043429">
    <property type="entry name" value="ArtM/GltK/GlnP/TcyL/YhdX-like"/>
</dbReference>
<evidence type="ECO:0000313" key="11">
    <source>
        <dbReference type="EMBL" id="MFI7588046.1"/>
    </source>
</evidence>
<keyword evidence="5 9" id="KW-0812">Transmembrane</keyword>
<evidence type="ECO:0000256" key="2">
    <source>
        <dbReference type="ARBA" id="ARBA00010072"/>
    </source>
</evidence>
<dbReference type="PROSITE" id="PS50928">
    <property type="entry name" value="ABC_TM1"/>
    <property type="match status" value="1"/>
</dbReference>
<comment type="subcellular location">
    <subcellularLocation>
        <location evidence="1 9">Cell membrane</location>
        <topology evidence="1 9">Multi-pass membrane protein</topology>
    </subcellularLocation>
</comment>
<keyword evidence="12" id="KW-1185">Reference proteome</keyword>
<evidence type="ECO:0000256" key="6">
    <source>
        <dbReference type="ARBA" id="ARBA00022970"/>
    </source>
</evidence>
<proteinExistence type="inferred from homology"/>
<dbReference type="SUPFAM" id="SSF161098">
    <property type="entry name" value="MetI-like"/>
    <property type="match status" value="1"/>
</dbReference>
<evidence type="ECO:0000256" key="7">
    <source>
        <dbReference type="ARBA" id="ARBA00022989"/>
    </source>
</evidence>
<evidence type="ECO:0000256" key="5">
    <source>
        <dbReference type="ARBA" id="ARBA00022692"/>
    </source>
</evidence>
<organism evidence="11 12">
    <name type="scientific">Spongisporangium articulatum</name>
    <dbReference type="NCBI Taxonomy" id="3362603"/>
    <lineage>
        <taxon>Bacteria</taxon>
        <taxon>Bacillati</taxon>
        <taxon>Actinomycetota</taxon>
        <taxon>Actinomycetes</taxon>
        <taxon>Kineosporiales</taxon>
        <taxon>Kineosporiaceae</taxon>
        <taxon>Spongisporangium</taxon>
    </lineage>
</organism>
<evidence type="ECO:0000259" key="10">
    <source>
        <dbReference type="PROSITE" id="PS50928"/>
    </source>
</evidence>
<evidence type="ECO:0000313" key="12">
    <source>
        <dbReference type="Proteomes" id="UP001612915"/>
    </source>
</evidence>
<dbReference type="InterPro" id="IPR000515">
    <property type="entry name" value="MetI-like"/>
</dbReference>
<dbReference type="NCBIfam" id="TIGR01726">
    <property type="entry name" value="HEQRo_perm_3TM"/>
    <property type="match status" value="1"/>
</dbReference>
<evidence type="ECO:0000256" key="9">
    <source>
        <dbReference type="RuleBase" id="RU363032"/>
    </source>
</evidence>
<feature type="domain" description="ABC transmembrane type-1" evidence="10">
    <location>
        <begin position="84"/>
        <end position="278"/>
    </location>
</feature>
<feature type="transmembrane region" description="Helical" evidence="9">
    <location>
        <begin position="129"/>
        <end position="149"/>
    </location>
</feature>
<keyword evidence="7 9" id="KW-1133">Transmembrane helix</keyword>
<dbReference type="PANTHER" id="PTHR30614">
    <property type="entry name" value="MEMBRANE COMPONENT OF AMINO ACID ABC TRANSPORTER"/>
    <property type="match status" value="1"/>
</dbReference>
<feature type="transmembrane region" description="Helical" evidence="9">
    <location>
        <begin position="84"/>
        <end position="108"/>
    </location>
</feature>
<keyword evidence="8 9" id="KW-0472">Membrane</keyword>
<dbReference type="InterPro" id="IPR035906">
    <property type="entry name" value="MetI-like_sf"/>
</dbReference>
<dbReference type="RefSeq" id="WP_398280901.1">
    <property type="nucleotide sequence ID" value="NZ_JBITLV010000004.1"/>
</dbReference>
<evidence type="ECO:0000256" key="3">
    <source>
        <dbReference type="ARBA" id="ARBA00022448"/>
    </source>
</evidence>
<accession>A0ABW8ANX5</accession>
<feature type="transmembrane region" description="Helical" evidence="9">
    <location>
        <begin position="257"/>
        <end position="275"/>
    </location>
</feature>
<dbReference type="PANTHER" id="PTHR30614:SF20">
    <property type="entry name" value="GLUTAMINE TRANSPORT SYSTEM PERMEASE PROTEIN GLNP"/>
    <property type="match status" value="1"/>
</dbReference>
<evidence type="ECO:0000256" key="8">
    <source>
        <dbReference type="ARBA" id="ARBA00023136"/>
    </source>
</evidence>
<evidence type="ECO:0000256" key="4">
    <source>
        <dbReference type="ARBA" id="ARBA00022475"/>
    </source>
</evidence>
<sequence>MSGSGPTASGSTSSWTPSARQVERLAYRRAQARRSVLIAVVSTVVILGGLVAGVVSSPGWERTRDTFFNWGVARDSFGDVLRGFWINVEVFTVSAVCMLTFGLLLALARTLKGPVFTPLRIVATVYVDVFRGLPLILVLLLVGFGVPGLRLQGVTNNPTVLGGLALVLTYSAYCSEVFRAGIESVHPSQRAAARSLGLSSSATMRFVVLPQAVRNVVPPLLNDIVALTKDSGLISILGAAIDSVRAAQIATAETYNFTPYVVAGVLFLALTIPLTRFTDAYSKRRGFLPMGGHL</sequence>
<comment type="caution">
    <text evidence="11">The sequence shown here is derived from an EMBL/GenBank/DDBJ whole genome shotgun (WGS) entry which is preliminary data.</text>
</comment>
<keyword evidence="4" id="KW-1003">Cell membrane</keyword>
<protein>
    <submittedName>
        <fullName evidence="11">Amino acid ABC transporter permease</fullName>
    </submittedName>
</protein>
<dbReference type="Proteomes" id="UP001612915">
    <property type="component" value="Unassembled WGS sequence"/>
</dbReference>
<evidence type="ECO:0000256" key="1">
    <source>
        <dbReference type="ARBA" id="ARBA00004651"/>
    </source>
</evidence>
<dbReference type="Pfam" id="PF00528">
    <property type="entry name" value="BPD_transp_1"/>
    <property type="match status" value="1"/>
</dbReference>
<dbReference type="EMBL" id="JBITLV010000004">
    <property type="protein sequence ID" value="MFI7588046.1"/>
    <property type="molecule type" value="Genomic_DNA"/>
</dbReference>
<reference evidence="11 12" key="1">
    <citation type="submission" date="2024-10" db="EMBL/GenBank/DDBJ databases">
        <title>The Natural Products Discovery Center: Release of the First 8490 Sequenced Strains for Exploring Actinobacteria Biosynthetic Diversity.</title>
        <authorList>
            <person name="Kalkreuter E."/>
            <person name="Kautsar S.A."/>
            <person name="Yang D."/>
            <person name="Bader C.D."/>
            <person name="Teijaro C.N."/>
            <person name="Fluegel L."/>
            <person name="Davis C.M."/>
            <person name="Simpson J.R."/>
            <person name="Lauterbach L."/>
            <person name="Steele A.D."/>
            <person name="Gui C."/>
            <person name="Meng S."/>
            <person name="Li G."/>
            <person name="Viehrig K."/>
            <person name="Ye F."/>
            <person name="Su P."/>
            <person name="Kiefer A.F."/>
            <person name="Nichols A."/>
            <person name="Cepeda A.J."/>
            <person name="Yan W."/>
            <person name="Fan B."/>
            <person name="Jiang Y."/>
            <person name="Adhikari A."/>
            <person name="Zheng C.-J."/>
            <person name="Schuster L."/>
            <person name="Cowan T.M."/>
            <person name="Smanski M.J."/>
            <person name="Chevrette M.G."/>
            <person name="De Carvalho L.P.S."/>
            <person name="Shen B."/>
        </authorList>
    </citation>
    <scope>NUCLEOTIDE SEQUENCE [LARGE SCALE GENOMIC DNA]</scope>
    <source>
        <strain evidence="11 12">NPDC049639</strain>
    </source>
</reference>
<gene>
    <name evidence="11" type="ORF">ACIB24_13325</name>
</gene>
<comment type="similarity">
    <text evidence="2">Belongs to the binding-protein-dependent transport system permease family. HisMQ subfamily.</text>
</comment>
<dbReference type="InterPro" id="IPR010065">
    <property type="entry name" value="AA_ABC_transptr_permease_3TM"/>
</dbReference>